<name>A0A1V3IL65_9PAST</name>
<dbReference type="InterPro" id="IPR009057">
    <property type="entry name" value="Homeodomain-like_sf"/>
</dbReference>
<keyword evidence="4" id="KW-1185">Reference proteome</keyword>
<dbReference type="Gene3D" id="1.10.10.10">
    <property type="entry name" value="Winged helix-like DNA-binding domain superfamily/Winged helix DNA-binding domain"/>
    <property type="match status" value="1"/>
</dbReference>
<evidence type="ECO:0000259" key="2">
    <source>
        <dbReference type="Pfam" id="PF13518"/>
    </source>
</evidence>
<reference evidence="3 4" key="1">
    <citation type="submission" date="2016-10" db="EMBL/GenBank/DDBJ databases">
        <title>Rodentibacter gen. nov. and new species.</title>
        <authorList>
            <person name="Christensen H."/>
        </authorList>
    </citation>
    <scope>NUCLEOTIDE SEQUENCE [LARGE SCALE GENOMIC DNA]</scope>
    <source>
        <strain evidence="3 4">CCUG17206</strain>
    </source>
</reference>
<dbReference type="OrthoDB" id="5690554at2"/>
<dbReference type="InterPro" id="IPR036388">
    <property type="entry name" value="WH-like_DNA-bd_sf"/>
</dbReference>
<organism evidence="3 4">
    <name type="scientific">Rodentibacter rarus</name>
    <dbReference type="NCBI Taxonomy" id="1908260"/>
    <lineage>
        <taxon>Bacteria</taxon>
        <taxon>Pseudomonadati</taxon>
        <taxon>Pseudomonadota</taxon>
        <taxon>Gammaproteobacteria</taxon>
        <taxon>Pasteurellales</taxon>
        <taxon>Pasteurellaceae</taxon>
        <taxon>Rodentibacter</taxon>
    </lineage>
</organism>
<dbReference type="AlphaFoldDB" id="A0A1V3IL65"/>
<dbReference type="Pfam" id="PF13518">
    <property type="entry name" value="HTH_28"/>
    <property type="match status" value="1"/>
</dbReference>
<comment type="similarity">
    <text evidence="1">Belongs to the IS150/IS1296 orfA family.</text>
</comment>
<dbReference type="SUPFAM" id="SSF46689">
    <property type="entry name" value="Homeodomain-like"/>
    <property type="match status" value="1"/>
</dbReference>
<evidence type="ECO:0000313" key="4">
    <source>
        <dbReference type="Proteomes" id="UP000189433"/>
    </source>
</evidence>
<evidence type="ECO:0000256" key="1">
    <source>
        <dbReference type="ARBA" id="ARBA00038232"/>
    </source>
</evidence>
<proteinExistence type="inferred from homology"/>
<dbReference type="Proteomes" id="UP000189433">
    <property type="component" value="Unassembled WGS sequence"/>
</dbReference>
<sequence>MTRYNPLFKQQVLEFYLQHNKNRSLARKQFHLKERTLRFWITRFNHCGINGLTILNHKQIYSPEFELTVIQAVKNGHYL</sequence>
<feature type="domain" description="Insertion element IS150 protein InsJ-like helix-turn-helix" evidence="2">
    <location>
        <begin position="8"/>
        <end position="52"/>
    </location>
</feature>
<dbReference type="InterPro" id="IPR052057">
    <property type="entry name" value="IS150/IS1296_orfA-like"/>
</dbReference>
<comment type="caution">
    <text evidence="3">The sequence shown here is derived from an EMBL/GenBank/DDBJ whole genome shotgun (WGS) entry which is preliminary data.</text>
</comment>
<evidence type="ECO:0000313" key="3">
    <source>
        <dbReference type="EMBL" id="OOF42583.1"/>
    </source>
</evidence>
<accession>A0A1V3IL65</accession>
<dbReference type="PANTHER" id="PTHR33795">
    <property type="entry name" value="INSERTION ELEMENT IS150 PROTEIN INSJ"/>
    <property type="match status" value="1"/>
</dbReference>
<gene>
    <name evidence="3" type="ORF">BKK50_06625</name>
</gene>
<dbReference type="PANTHER" id="PTHR33795:SF1">
    <property type="entry name" value="INSERTION ELEMENT IS150 PROTEIN INSJ"/>
    <property type="match status" value="1"/>
</dbReference>
<dbReference type="InterPro" id="IPR055247">
    <property type="entry name" value="InsJ-like_HTH"/>
</dbReference>
<protein>
    <submittedName>
        <fullName evidence="3">Transposase</fullName>
    </submittedName>
</protein>
<dbReference type="EMBL" id="MLHJ01000056">
    <property type="protein sequence ID" value="OOF42583.1"/>
    <property type="molecule type" value="Genomic_DNA"/>
</dbReference>